<keyword evidence="1" id="KW-0540">Nuclease</keyword>
<keyword evidence="1" id="KW-0378">Hydrolase</keyword>
<sequence>MTRDFSPNRASIADSYKPDVVLYHHPCSDGMGAAWAVWSRWPGITFSPASYEDDKMPDLVGKHVLIVDFSYKRDKLVEIASRAASVTLLDHHESAERDLAEWIVTADQLLPPGALARRDPAQYGPPIQALFDMKRSGAMMAWNYVFPGMNPPKMIQYIQDRDLWTWALPQSRAIAAYSQTVNLSFGAFEELHIELEEPESFARAADIGAILVERMDSEIKTAIKATKRFMTIGGHVVPVCNLPYMMASDGGNILSKGHAFAATYFDLADGRRKFSLRSDNTDPNAANVSLIAASYGGGGHYHAAGITMPKGWEGDEL</sequence>
<name>A0A9E7N6F8_9CAUD</name>
<proteinExistence type="predicted"/>
<accession>A0A9E7N6F8</accession>
<keyword evidence="2" id="KW-1185">Reference proteome</keyword>
<keyword evidence="1" id="KW-0269">Exonuclease</keyword>
<reference evidence="1" key="1">
    <citation type="submission" date="2022-05" db="EMBL/GenBank/DDBJ databases">
        <authorList>
            <person name="Friedrich I."/>
            <person name="Poehlein A."/>
            <person name="Schneider D."/>
            <person name="Hertel R."/>
            <person name="Daniel R."/>
        </authorList>
    </citation>
    <scope>NUCLEOTIDE SEQUENCE</scope>
</reference>
<dbReference type="EMBL" id="ON529858">
    <property type="protein sequence ID" value="UTC29845.1"/>
    <property type="molecule type" value="Genomic_DNA"/>
</dbReference>
<organism evidence="1 2">
    <name type="scientific">Brevundimonas phage vB_BgoS-Bajun</name>
    <dbReference type="NCBI Taxonomy" id="2948594"/>
    <lineage>
        <taxon>Viruses</taxon>
        <taxon>Duplodnaviria</taxon>
        <taxon>Heunggongvirae</taxon>
        <taxon>Uroviricota</taxon>
        <taxon>Caudoviricetes</taxon>
        <taxon>Dolichocephalovirinae</taxon>
    </lineage>
</organism>
<dbReference type="Gene3D" id="3.10.310.30">
    <property type="match status" value="1"/>
</dbReference>
<evidence type="ECO:0000313" key="1">
    <source>
        <dbReference type="EMBL" id="UTC29845.1"/>
    </source>
</evidence>
<dbReference type="InterPro" id="IPR038763">
    <property type="entry name" value="DHH_sf"/>
</dbReference>
<protein>
    <submittedName>
        <fullName evidence="1">Single-stranded-DNA-specific exonuclease</fullName>
    </submittedName>
</protein>
<dbReference type="PANTHER" id="PTHR46922">
    <property type="entry name" value="DHHA1 DOMAIN PROTEIN"/>
    <property type="match status" value="1"/>
</dbReference>
<dbReference type="PANTHER" id="PTHR46922:SF4">
    <property type="entry name" value="DHHA1 DOMAIN PROTEIN"/>
    <property type="match status" value="1"/>
</dbReference>
<dbReference type="SUPFAM" id="SSF64182">
    <property type="entry name" value="DHH phosphoesterases"/>
    <property type="match status" value="1"/>
</dbReference>
<dbReference type="Proteomes" id="UP001057427">
    <property type="component" value="Segment"/>
</dbReference>
<gene>
    <name evidence="1" type="ORF">BAJUN_02150</name>
</gene>
<evidence type="ECO:0000313" key="2">
    <source>
        <dbReference type="Proteomes" id="UP001057427"/>
    </source>
</evidence>
<dbReference type="GO" id="GO:0004527">
    <property type="term" value="F:exonuclease activity"/>
    <property type="evidence" value="ECO:0007669"/>
    <property type="project" value="UniProtKB-KW"/>
</dbReference>